<dbReference type="Proteomes" id="UP000245622">
    <property type="component" value="Chromosome 1"/>
</dbReference>
<dbReference type="PANTHER" id="PTHR30217:SF6">
    <property type="entry name" value="TRNA HYDROXYLATION PROTEIN P"/>
    <property type="match status" value="1"/>
</dbReference>
<keyword evidence="2 4" id="KW-0378">Hydrolase</keyword>
<evidence type="ECO:0000313" key="4">
    <source>
        <dbReference type="EMBL" id="CED94495.1"/>
    </source>
</evidence>
<gene>
    <name evidence="4" type="ORF">CRIB_1889</name>
</gene>
<dbReference type="InterPro" id="IPR051454">
    <property type="entry name" value="RNA/ubiquinone_mod_enzymes"/>
</dbReference>
<evidence type="ECO:0000256" key="1">
    <source>
        <dbReference type="ARBA" id="ARBA00022670"/>
    </source>
</evidence>
<sequence>MHKVELLAEAFNLNSLKLNIENGCDAVYIGDELKNFSIGELKKSVEYAHNRDKKVYVSLNKIPHENDINEIKKYIKSLIDTGIDAIVVIEPGILNIVRDVCKNITIHLSDQANVTNYETAIFWYNQGVKRVIVSKELSCEEIGQIRLKSPIDMEIEALAHGALFISHSGRKLLSNFLTGKKANKDKMINSKKYSLVEEKRPGKYFPVYEDERGTFLFNTEDLCMIEYIPDLIKCGITSLRIDGKMKDEKYVAAAIKAYRKAIDTFYSEPNAWKFDPIWLEDLNKLNNRNFTSGFYLDNPNKEE</sequence>
<protein>
    <submittedName>
        <fullName evidence="4">U32 peptidase</fullName>
        <ecNumber evidence="4">3.4.-.-</ecNumber>
    </submittedName>
</protein>
<evidence type="ECO:0000256" key="2">
    <source>
        <dbReference type="ARBA" id="ARBA00022801"/>
    </source>
</evidence>
<dbReference type="KEGG" id="ril:CRIB_1889"/>
<dbReference type="EC" id="3.4.-.-" evidence="4"/>
<keyword evidence="5" id="KW-1185">Reference proteome</keyword>
<dbReference type="InterPro" id="IPR001539">
    <property type="entry name" value="Peptidase_U32"/>
</dbReference>
<dbReference type="RefSeq" id="WP_180702005.1">
    <property type="nucleotide sequence ID" value="NZ_CAONDH010000019.1"/>
</dbReference>
<dbReference type="GO" id="GO:0008233">
    <property type="term" value="F:peptidase activity"/>
    <property type="evidence" value="ECO:0007669"/>
    <property type="project" value="UniProtKB-KW"/>
</dbReference>
<dbReference type="EMBL" id="LN555523">
    <property type="protein sequence ID" value="CED94495.1"/>
    <property type="molecule type" value="Genomic_DNA"/>
</dbReference>
<dbReference type="GO" id="GO:0006508">
    <property type="term" value="P:proteolysis"/>
    <property type="evidence" value="ECO:0007669"/>
    <property type="project" value="UniProtKB-KW"/>
</dbReference>
<dbReference type="GeneID" id="82205915"/>
<organism evidence="4 5">
    <name type="scientific">Romboutsia ilealis</name>
    <dbReference type="NCBI Taxonomy" id="1115758"/>
    <lineage>
        <taxon>Bacteria</taxon>
        <taxon>Bacillati</taxon>
        <taxon>Bacillota</taxon>
        <taxon>Clostridia</taxon>
        <taxon>Peptostreptococcales</taxon>
        <taxon>Peptostreptococcaceae</taxon>
        <taxon>Romboutsia</taxon>
    </lineage>
</organism>
<dbReference type="PANTHER" id="PTHR30217">
    <property type="entry name" value="PEPTIDASE U32 FAMILY"/>
    <property type="match status" value="1"/>
</dbReference>
<dbReference type="Pfam" id="PF01136">
    <property type="entry name" value="Peptidase_U32"/>
    <property type="match status" value="1"/>
</dbReference>
<evidence type="ECO:0000256" key="3">
    <source>
        <dbReference type="ARBA" id="ARBA00038374"/>
    </source>
</evidence>
<dbReference type="AlphaFoldDB" id="A0A1V1I2Q0"/>
<comment type="similarity">
    <text evidence="3">Belongs to the peptidase U32 family.</text>
</comment>
<name>A0A1V1I2Q0_9FIRM</name>
<reference evidence="4 5" key="1">
    <citation type="submission" date="2014-04" db="EMBL/GenBank/DDBJ databases">
        <authorList>
            <person name="Hornung B.V."/>
        </authorList>
    </citation>
    <scope>NUCLEOTIDE SEQUENCE [LARGE SCALE GENOMIC DNA]</scope>
    <source>
        <strain evidence="4 5">CRIB</strain>
    </source>
</reference>
<accession>A0A1V1I2Q0</accession>
<proteinExistence type="inferred from homology"/>
<keyword evidence="1" id="KW-0645">Protease</keyword>
<evidence type="ECO:0000313" key="5">
    <source>
        <dbReference type="Proteomes" id="UP000245622"/>
    </source>
</evidence>